<evidence type="ECO:0000313" key="3">
    <source>
        <dbReference type="Proteomes" id="UP000299102"/>
    </source>
</evidence>
<feature type="region of interest" description="Disordered" evidence="1">
    <location>
        <begin position="69"/>
        <end position="96"/>
    </location>
</feature>
<proteinExistence type="predicted"/>
<dbReference type="AlphaFoldDB" id="A0A4C1W7P3"/>
<reference evidence="2 3" key="1">
    <citation type="journal article" date="2019" name="Commun. Biol.">
        <title>The bagworm genome reveals a unique fibroin gene that provides high tensile strength.</title>
        <authorList>
            <person name="Kono N."/>
            <person name="Nakamura H."/>
            <person name="Ohtoshi R."/>
            <person name="Tomita M."/>
            <person name="Numata K."/>
            <person name="Arakawa K."/>
        </authorList>
    </citation>
    <scope>NUCLEOTIDE SEQUENCE [LARGE SCALE GENOMIC DNA]</scope>
</reference>
<keyword evidence="3" id="KW-1185">Reference proteome</keyword>
<feature type="region of interest" description="Disordered" evidence="1">
    <location>
        <begin position="1"/>
        <end position="28"/>
    </location>
</feature>
<feature type="compositionally biased region" description="Basic and acidic residues" evidence="1">
    <location>
        <begin position="1"/>
        <end position="11"/>
    </location>
</feature>
<comment type="caution">
    <text evidence="2">The sequence shown here is derived from an EMBL/GenBank/DDBJ whole genome shotgun (WGS) entry which is preliminary data.</text>
</comment>
<dbReference type="Proteomes" id="UP000299102">
    <property type="component" value="Unassembled WGS sequence"/>
</dbReference>
<evidence type="ECO:0000256" key="1">
    <source>
        <dbReference type="SAM" id="MobiDB-lite"/>
    </source>
</evidence>
<gene>
    <name evidence="2" type="ORF">EVAR_24602_1</name>
</gene>
<feature type="compositionally biased region" description="Basic and acidic residues" evidence="1">
    <location>
        <begin position="69"/>
        <end position="81"/>
    </location>
</feature>
<evidence type="ECO:0000313" key="2">
    <source>
        <dbReference type="EMBL" id="GBP46194.1"/>
    </source>
</evidence>
<accession>A0A4C1W7P3</accession>
<dbReference type="EMBL" id="BGZK01000478">
    <property type="protein sequence ID" value="GBP46194.1"/>
    <property type="molecule type" value="Genomic_DNA"/>
</dbReference>
<name>A0A4C1W7P3_EUMVA</name>
<sequence length="157" mass="17296">MNPIRRDERQFGARQNRNGGGLNVTITGEPVSGARANCTNESHRKLRKRASFSKASPLFFFPLSSRRNDTEFHGAPRRPEGARAGGGGTELLKGRDEKQRGKIALLRHSILGGVSVNKRRSRARFILSPDSYAGERARGPSVKKSALSRGQILPDYL</sequence>
<protein>
    <submittedName>
        <fullName evidence="2">Uncharacterized protein</fullName>
    </submittedName>
</protein>
<organism evidence="2 3">
    <name type="scientific">Eumeta variegata</name>
    <name type="common">Bagworm moth</name>
    <name type="synonym">Eumeta japonica</name>
    <dbReference type="NCBI Taxonomy" id="151549"/>
    <lineage>
        <taxon>Eukaryota</taxon>
        <taxon>Metazoa</taxon>
        <taxon>Ecdysozoa</taxon>
        <taxon>Arthropoda</taxon>
        <taxon>Hexapoda</taxon>
        <taxon>Insecta</taxon>
        <taxon>Pterygota</taxon>
        <taxon>Neoptera</taxon>
        <taxon>Endopterygota</taxon>
        <taxon>Lepidoptera</taxon>
        <taxon>Glossata</taxon>
        <taxon>Ditrysia</taxon>
        <taxon>Tineoidea</taxon>
        <taxon>Psychidae</taxon>
        <taxon>Oiketicinae</taxon>
        <taxon>Eumeta</taxon>
    </lineage>
</organism>